<name>A0A8J7D2B2_DESMC</name>
<sequence>MSNIAISNLRPAGADLFQDSENFLHELTEQEIADVLGGARVIILFTALCFEW</sequence>
<keyword evidence="2" id="KW-1185">Reference proteome</keyword>
<evidence type="ECO:0000313" key="1">
    <source>
        <dbReference type="EMBL" id="MBE9025547.1"/>
    </source>
</evidence>
<comment type="caution">
    <text evidence="1">The sequence shown here is derived from an EMBL/GenBank/DDBJ whole genome shotgun (WGS) entry which is preliminary data.</text>
</comment>
<gene>
    <name evidence="1" type="ORF">IQ276_24920</name>
</gene>
<evidence type="ECO:0000313" key="2">
    <source>
        <dbReference type="Proteomes" id="UP000622533"/>
    </source>
</evidence>
<dbReference type="Proteomes" id="UP000622533">
    <property type="component" value="Unassembled WGS sequence"/>
</dbReference>
<reference evidence="1" key="1">
    <citation type="submission" date="2020-10" db="EMBL/GenBank/DDBJ databases">
        <authorList>
            <person name="Castelo-Branco R."/>
            <person name="Eusebio N."/>
            <person name="Adriana R."/>
            <person name="Vieira A."/>
            <person name="Brugerolle De Fraissinette N."/>
            <person name="Rezende De Castro R."/>
            <person name="Schneider M.P."/>
            <person name="Vasconcelos V."/>
            <person name="Leao P.N."/>
        </authorList>
    </citation>
    <scope>NUCLEOTIDE SEQUENCE</scope>
    <source>
        <strain evidence="1">LEGE 12446</strain>
    </source>
</reference>
<dbReference type="EMBL" id="JADEXS010000434">
    <property type="protein sequence ID" value="MBE9025547.1"/>
    <property type="molecule type" value="Genomic_DNA"/>
</dbReference>
<accession>A0A8J7D2B2</accession>
<organism evidence="1 2">
    <name type="scientific">Desmonostoc muscorum LEGE 12446</name>
    <dbReference type="NCBI Taxonomy" id="1828758"/>
    <lineage>
        <taxon>Bacteria</taxon>
        <taxon>Bacillati</taxon>
        <taxon>Cyanobacteriota</taxon>
        <taxon>Cyanophyceae</taxon>
        <taxon>Nostocales</taxon>
        <taxon>Nostocaceae</taxon>
        <taxon>Desmonostoc</taxon>
    </lineage>
</organism>
<proteinExistence type="predicted"/>
<protein>
    <submittedName>
        <fullName evidence="1">Uncharacterized protein</fullName>
    </submittedName>
</protein>
<dbReference type="AlphaFoldDB" id="A0A8J7D2B2"/>
<dbReference type="RefSeq" id="WP_171974261.1">
    <property type="nucleotide sequence ID" value="NZ_JADEXS020000001.1"/>
</dbReference>